<keyword evidence="4" id="KW-0133">Cell shape</keyword>
<feature type="transmembrane region" description="Helical" evidence="10">
    <location>
        <begin position="415"/>
        <end position="433"/>
    </location>
</feature>
<feature type="transmembrane region" description="Helical" evidence="10">
    <location>
        <begin position="154"/>
        <end position="176"/>
    </location>
</feature>
<dbReference type="PANTHER" id="PTHR47019">
    <property type="entry name" value="LIPID II FLIPPASE MURJ"/>
    <property type="match status" value="1"/>
</dbReference>
<feature type="transmembrane region" description="Helical" evidence="10">
    <location>
        <begin position="280"/>
        <end position="304"/>
    </location>
</feature>
<evidence type="ECO:0000256" key="7">
    <source>
        <dbReference type="ARBA" id="ARBA00023136"/>
    </source>
</evidence>
<keyword evidence="6 10" id="KW-1133">Transmembrane helix</keyword>
<accession>A0A7V5NXH6</accession>
<dbReference type="NCBIfam" id="TIGR01695">
    <property type="entry name" value="murJ_mviN"/>
    <property type="match status" value="1"/>
</dbReference>
<dbReference type="InterPro" id="IPR051050">
    <property type="entry name" value="Lipid_II_flippase_MurJ/MviN"/>
</dbReference>
<feature type="transmembrane region" description="Helical" evidence="10">
    <location>
        <begin position="238"/>
        <end position="259"/>
    </location>
</feature>
<feature type="non-terminal residue" evidence="11">
    <location>
        <position position="1"/>
    </location>
</feature>
<dbReference type="AlphaFoldDB" id="A0A7V5NXH6"/>
<dbReference type="EMBL" id="DROP01000257">
    <property type="protein sequence ID" value="HHI89067.1"/>
    <property type="molecule type" value="Genomic_DNA"/>
</dbReference>
<protein>
    <submittedName>
        <fullName evidence="11">Murein biosynthesis integral membrane protein MurJ</fullName>
    </submittedName>
</protein>
<evidence type="ECO:0000256" key="9">
    <source>
        <dbReference type="ARBA" id="ARBA00061532"/>
    </source>
</evidence>
<dbReference type="CDD" id="cd13123">
    <property type="entry name" value="MATE_MurJ_like"/>
    <property type="match status" value="1"/>
</dbReference>
<name>A0A7V5NXH6_9PROT</name>
<feature type="transmembrane region" description="Helical" evidence="10">
    <location>
        <begin position="324"/>
        <end position="343"/>
    </location>
</feature>
<feature type="transmembrane region" description="Helical" evidence="10">
    <location>
        <begin position="197"/>
        <end position="218"/>
    </location>
</feature>
<dbReference type="PRINTS" id="PR01806">
    <property type="entry name" value="VIRFACTRMVIN"/>
</dbReference>
<dbReference type="GO" id="GO:0005886">
    <property type="term" value="C:plasma membrane"/>
    <property type="evidence" value="ECO:0007669"/>
    <property type="project" value="UniProtKB-SubCell"/>
</dbReference>
<keyword evidence="7 10" id="KW-0472">Membrane</keyword>
<feature type="transmembrane region" description="Helical" evidence="10">
    <location>
        <begin position="42"/>
        <end position="64"/>
    </location>
</feature>
<keyword evidence="2" id="KW-1003">Cell membrane</keyword>
<evidence type="ECO:0000256" key="6">
    <source>
        <dbReference type="ARBA" id="ARBA00022989"/>
    </source>
</evidence>
<comment type="function">
    <text evidence="8">Involved in peptidoglycan biosynthesis. Transports lipid-linked peptidoglycan precursors from the inner to the outer leaflet of the cytoplasmic membrane.</text>
</comment>
<comment type="subcellular location">
    <subcellularLocation>
        <location evidence="1">Cell membrane</location>
        <topology evidence="1">Multi-pass membrane protein</topology>
    </subcellularLocation>
</comment>
<evidence type="ECO:0000256" key="3">
    <source>
        <dbReference type="ARBA" id="ARBA00022692"/>
    </source>
</evidence>
<organism evidence="11">
    <name type="scientific">Hellea balneolensis</name>
    <dbReference type="NCBI Taxonomy" id="287478"/>
    <lineage>
        <taxon>Bacteria</taxon>
        <taxon>Pseudomonadati</taxon>
        <taxon>Pseudomonadota</taxon>
        <taxon>Alphaproteobacteria</taxon>
        <taxon>Maricaulales</taxon>
        <taxon>Robiginitomaculaceae</taxon>
        <taxon>Hellea</taxon>
    </lineage>
</organism>
<feature type="transmembrane region" description="Helical" evidence="10">
    <location>
        <begin position="350"/>
        <end position="371"/>
    </location>
</feature>
<evidence type="ECO:0000256" key="2">
    <source>
        <dbReference type="ARBA" id="ARBA00022475"/>
    </source>
</evidence>
<dbReference type="GO" id="GO:0015648">
    <property type="term" value="F:lipid-linked peptidoglycan transporter activity"/>
    <property type="evidence" value="ECO:0007669"/>
    <property type="project" value="TreeGrafter"/>
</dbReference>
<evidence type="ECO:0000313" key="11">
    <source>
        <dbReference type="EMBL" id="HHI89067.1"/>
    </source>
</evidence>
<dbReference type="GO" id="GO:0008360">
    <property type="term" value="P:regulation of cell shape"/>
    <property type="evidence" value="ECO:0007669"/>
    <property type="project" value="UniProtKB-KW"/>
</dbReference>
<evidence type="ECO:0000256" key="10">
    <source>
        <dbReference type="SAM" id="Phobius"/>
    </source>
</evidence>
<dbReference type="PANTHER" id="PTHR47019:SF1">
    <property type="entry name" value="LIPID II FLIPPASE MURJ"/>
    <property type="match status" value="1"/>
</dbReference>
<evidence type="ECO:0000256" key="4">
    <source>
        <dbReference type="ARBA" id="ARBA00022960"/>
    </source>
</evidence>
<evidence type="ECO:0000256" key="1">
    <source>
        <dbReference type="ARBA" id="ARBA00004651"/>
    </source>
</evidence>
<feature type="transmembrane region" description="Helical" evidence="10">
    <location>
        <begin position="445"/>
        <end position="466"/>
    </location>
</feature>
<dbReference type="GO" id="GO:0034204">
    <property type="term" value="P:lipid translocation"/>
    <property type="evidence" value="ECO:0007669"/>
    <property type="project" value="TreeGrafter"/>
</dbReference>
<proteinExistence type="inferred from homology"/>
<dbReference type="Proteomes" id="UP000885806">
    <property type="component" value="Unassembled WGS sequence"/>
</dbReference>
<dbReference type="Pfam" id="PF03023">
    <property type="entry name" value="MurJ"/>
    <property type="match status" value="1"/>
</dbReference>
<evidence type="ECO:0000256" key="5">
    <source>
        <dbReference type="ARBA" id="ARBA00022984"/>
    </source>
</evidence>
<comment type="caution">
    <text evidence="11">The sequence shown here is derived from an EMBL/GenBank/DDBJ whole genome shotgun (WGS) entry which is preliminary data.</text>
</comment>
<evidence type="ECO:0000256" key="8">
    <source>
        <dbReference type="ARBA" id="ARBA00060041"/>
    </source>
</evidence>
<dbReference type="GO" id="GO:0009252">
    <property type="term" value="P:peptidoglycan biosynthetic process"/>
    <property type="evidence" value="ECO:0007669"/>
    <property type="project" value="UniProtKB-KW"/>
</dbReference>
<feature type="transmembrane region" description="Helical" evidence="10">
    <location>
        <begin position="122"/>
        <end position="142"/>
    </location>
</feature>
<dbReference type="PIRSF" id="PIRSF002869">
    <property type="entry name" value="MviN"/>
    <property type="match status" value="1"/>
</dbReference>
<comment type="similarity">
    <text evidence="9">Belongs to the MurJ/MviN family.</text>
</comment>
<gene>
    <name evidence="11" type="primary">murJ</name>
    <name evidence="11" type="ORF">ENK01_03855</name>
</gene>
<sequence>IPNTFRRIFAEGAFNSAFVPLYARRIEEEGEEAADRFASEAFAGLLFVVALLVIAFEMTMPWALNLFGAGLSRVPQIAIPGFARPVSTYGLAVLGAQITMPYLLLISLTAMFSGILNTRHRFVATAFAPVLLNVTLISIFALMARAHWSKAQLALILCSGMTFSGLFQLSLLLWAIRRAGVRLRFQRPRMTPGVKRLITLGIPGMLAAGITHINIMVSNNISTLQEGGASWLSYADRLYQLPLGMIGIAMGVALLPTLSRALRSGDEAGAKMSLNRAMEIAAFLTLPASVALIVMPDFLVGGLFERGAFDAADTQATGQALRMFGFGLPAFVLIKVLTPAFFARENTKTPMVFAGISAAINLGFGFLLFLFVGFWGLALATSVAGWVNVGFLTRSLLDRKAFTPDKRLKTRLPRIALASLVMGGGVWALSRYYTPMLGDGLVRNYLLLGLVSGAGLVLYACTAWLFKAFSLGDVRDVTRRSS</sequence>
<reference evidence="11" key="1">
    <citation type="journal article" date="2020" name="mSystems">
        <title>Genome- and Community-Level Interaction Insights into Carbon Utilization and Element Cycling Functions of Hydrothermarchaeota in Hydrothermal Sediment.</title>
        <authorList>
            <person name="Zhou Z."/>
            <person name="Liu Y."/>
            <person name="Xu W."/>
            <person name="Pan J."/>
            <person name="Luo Z.H."/>
            <person name="Li M."/>
        </authorList>
    </citation>
    <scope>NUCLEOTIDE SEQUENCE [LARGE SCALE GENOMIC DNA]</scope>
    <source>
        <strain evidence="11">HyVt-538</strain>
    </source>
</reference>
<feature type="transmembrane region" description="Helical" evidence="10">
    <location>
        <begin position="377"/>
        <end position="394"/>
    </location>
</feature>
<keyword evidence="5" id="KW-0573">Peptidoglycan synthesis</keyword>
<feature type="transmembrane region" description="Helical" evidence="10">
    <location>
        <begin position="89"/>
        <end position="110"/>
    </location>
</feature>
<keyword evidence="3 10" id="KW-0812">Transmembrane</keyword>
<dbReference type="InterPro" id="IPR004268">
    <property type="entry name" value="MurJ"/>
</dbReference>